<name>A0AAZ1X8D9_OREAU</name>
<evidence type="ECO:0008006" key="3">
    <source>
        <dbReference type="Google" id="ProtNLM"/>
    </source>
</evidence>
<sequence>MVCGTFSFSGTMELQEVQERRTAAGYVQMLQRASLMTKGPRLCGDEWVFQRDNATVHNACRTRDFFQENNITLLDDPACSSDVNPSENLCGLKLLIGTVFLLFFLFQTAV</sequence>
<reference evidence="1" key="2">
    <citation type="submission" date="2025-08" db="UniProtKB">
        <authorList>
            <consortium name="Ensembl"/>
        </authorList>
    </citation>
    <scope>IDENTIFICATION</scope>
</reference>
<organism evidence="1 2">
    <name type="scientific">Oreochromis aureus</name>
    <name type="common">Israeli tilapia</name>
    <name type="synonym">Chromis aureus</name>
    <dbReference type="NCBI Taxonomy" id="47969"/>
    <lineage>
        <taxon>Eukaryota</taxon>
        <taxon>Metazoa</taxon>
        <taxon>Chordata</taxon>
        <taxon>Craniata</taxon>
        <taxon>Vertebrata</taxon>
        <taxon>Euteleostomi</taxon>
        <taxon>Actinopterygii</taxon>
        <taxon>Neopterygii</taxon>
        <taxon>Teleostei</taxon>
        <taxon>Neoteleostei</taxon>
        <taxon>Acanthomorphata</taxon>
        <taxon>Ovalentaria</taxon>
        <taxon>Cichlomorphae</taxon>
        <taxon>Cichliformes</taxon>
        <taxon>Cichlidae</taxon>
        <taxon>African cichlids</taxon>
        <taxon>Pseudocrenilabrinae</taxon>
        <taxon>Oreochromini</taxon>
        <taxon>Oreochromis</taxon>
    </lineage>
</organism>
<accession>A0AAZ1X8D9</accession>
<keyword evidence="2" id="KW-1185">Reference proteome</keyword>
<dbReference type="Gene3D" id="3.30.420.10">
    <property type="entry name" value="Ribonuclease H-like superfamily/Ribonuclease H"/>
    <property type="match status" value="1"/>
</dbReference>
<reference evidence="1" key="3">
    <citation type="submission" date="2025-09" db="UniProtKB">
        <authorList>
            <consortium name="Ensembl"/>
        </authorList>
    </citation>
    <scope>IDENTIFICATION</scope>
</reference>
<reference evidence="2" key="1">
    <citation type="submission" date="2020-03" db="EMBL/GenBank/DDBJ databases">
        <title>Evolution of repeat sequences and sex chromosomes of tilapia species revealed by chromosome-level genomes.</title>
        <authorList>
            <person name="Xu L."/>
            <person name="Tao W."/>
            <person name="Wang D."/>
            <person name="Zhou Q."/>
        </authorList>
    </citation>
    <scope>NUCLEOTIDE SEQUENCE [LARGE SCALE GENOMIC DNA]</scope>
    <source>
        <strain evidence="2">Israel</strain>
    </source>
</reference>
<evidence type="ECO:0000313" key="1">
    <source>
        <dbReference type="Ensembl" id="ENSOABP00000063948.1"/>
    </source>
</evidence>
<proteinExistence type="predicted"/>
<evidence type="ECO:0000313" key="2">
    <source>
        <dbReference type="Proteomes" id="UP000472276"/>
    </source>
</evidence>
<dbReference type="Ensembl" id="ENSOABT00000066341.1">
    <property type="protein sequence ID" value="ENSOABP00000063948.1"/>
    <property type="gene ID" value="ENSOABG00000036129.1"/>
</dbReference>
<dbReference type="InterPro" id="IPR036397">
    <property type="entry name" value="RNaseH_sf"/>
</dbReference>
<dbReference type="AlphaFoldDB" id="A0AAZ1X8D9"/>
<protein>
    <recommendedName>
        <fullName evidence="3">Tc1-like transposase DDE domain-containing protein</fullName>
    </recommendedName>
</protein>
<dbReference type="Proteomes" id="UP000472276">
    <property type="component" value="Unassembled WGS sequence"/>
</dbReference>
<dbReference type="GO" id="GO:0003676">
    <property type="term" value="F:nucleic acid binding"/>
    <property type="evidence" value="ECO:0007669"/>
    <property type="project" value="InterPro"/>
</dbReference>